<feature type="transmembrane region" description="Helical" evidence="14">
    <location>
        <begin position="391"/>
        <end position="411"/>
    </location>
</feature>
<dbReference type="CDD" id="cd11492">
    <property type="entry name" value="SLC5sbd_NIS-SMVT"/>
    <property type="match status" value="1"/>
</dbReference>
<feature type="transmembrane region" description="Helical" evidence="14">
    <location>
        <begin position="159"/>
        <end position="180"/>
    </location>
</feature>
<feature type="transmembrane region" description="Helical" evidence="14">
    <location>
        <begin position="446"/>
        <end position="467"/>
    </location>
</feature>
<dbReference type="GO" id="GO:0005886">
    <property type="term" value="C:plasma membrane"/>
    <property type="evidence" value="ECO:0007669"/>
    <property type="project" value="UniProtKB-SubCell"/>
</dbReference>
<dbReference type="AlphaFoldDB" id="A0A0H3YIU0"/>
<evidence type="ECO:0000256" key="4">
    <source>
        <dbReference type="ARBA" id="ARBA00022475"/>
    </source>
</evidence>
<feature type="transmembrane region" description="Helical" evidence="14">
    <location>
        <begin position="417"/>
        <end position="439"/>
    </location>
</feature>
<evidence type="ECO:0000256" key="1">
    <source>
        <dbReference type="ARBA" id="ARBA00004651"/>
    </source>
</evidence>
<reference evidence="15" key="1">
    <citation type="journal article" date="2015" name="Elife">
        <title>Stem cells and fluid flow drive cyst formation in an invertebrate excretory organ.</title>
        <authorList>
            <person name="Thi-Kim Vu H."/>
            <person name="Rink J.C."/>
            <person name="McKinney S.A."/>
            <person name="McClain M."/>
            <person name="Lakshmanaperumal N."/>
            <person name="Alexander R."/>
            <person name="Sanchez Alvarado A."/>
        </authorList>
    </citation>
    <scope>NUCLEOTIDE SEQUENCE</scope>
</reference>
<dbReference type="Pfam" id="PF00474">
    <property type="entry name" value="SSF"/>
    <property type="match status" value="1"/>
</dbReference>
<keyword evidence="6 14" id="KW-1133">Transmembrane helix</keyword>
<dbReference type="GO" id="GO:0015293">
    <property type="term" value="F:symporter activity"/>
    <property type="evidence" value="ECO:0007669"/>
    <property type="project" value="TreeGrafter"/>
</dbReference>
<feature type="transmembrane region" description="Helical" evidence="14">
    <location>
        <begin position="339"/>
        <end position="359"/>
    </location>
</feature>
<dbReference type="NCBIfam" id="TIGR00813">
    <property type="entry name" value="sss"/>
    <property type="match status" value="1"/>
</dbReference>
<keyword evidence="3" id="KW-0813">Transport</keyword>
<keyword evidence="10" id="KW-0325">Glycoprotein</keyword>
<dbReference type="GO" id="GO:0015075">
    <property type="term" value="F:monoatomic ion transmembrane transporter activity"/>
    <property type="evidence" value="ECO:0007669"/>
    <property type="project" value="UniProtKB-ARBA"/>
</dbReference>
<keyword evidence="7" id="KW-0915">Sodium</keyword>
<dbReference type="OrthoDB" id="6132759at2759"/>
<evidence type="ECO:0000256" key="5">
    <source>
        <dbReference type="ARBA" id="ARBA00022692"/>
    </source>
</evidence>
<comment type="similarity">
    <text evidence="2 13">Belongs to the sodium:solute symporter (SSF) (TC 2.A.21) family.</text>
</comment>
<evidence type="ECO:0000256" key="8">
    <source>
        <dbReference type="ARBA" id="ARBA00023065"/>
    </source>
</evidence>
<keyword evidence="9 14" id="KW-0472">Membrane</keyword>
<comment type="subcellular location">
    <subcellularLocation>
        <location evidence="1">Cell membrane</location>
        <topology evidence="1">Multi-pass membrane protein</topology>
    </subcellularLocation>
</comment>
<evidence type="ECO:0000256" key="12">
    <source>
        <dbReference type="ARBA" id="ARBA00036099"/>
    </source>
</evidence>
<keyword evidence="8" id="KW-0406">Ion transport</keyword>
<dbReference type="Gene3D" id="1.20.1730.10">
    <property type="entry name" value="Sodium/glucose cotransporter"/>
    <property type="match status" value="1"/>
</dbReference>
<evidence type="ECO:0000256" key="7">
    <source>
        <dbReference type="ARBA" id="ARBA00023053"/>
    </source>
</evidence>
<feature type="transmembrane region" description="Helical" evidence="14">
    <location>
        <begin position="124"/>
        <end position="147"/>
    </location>
</feature>
<evidence type="ECO:0000256" key="9">
    <source>
        <dbReference type="ARBA" id="ARBA00023136"/>
    </source>
</evidence>
<dbReference type="InterPro" id="IPR051163">
    <property type="entry name" value="Sodium:Solute_Symporter_SSF"/>
</dbReference>
<name>A0A0H3YIU0_SCHMD</name>
<evidence type="ECO:0000256" key="6">
    <source>
        <dbReference type="ARBA" id="ARBA00022989"/>
    </source>
</evidence>
<organism evidence="15">
    <name type="scientific">Schmidtea mediterranea</name>
    <name type="common">Freshwater planarian flatworm</name>
    <dbReference type="NCBI Taxonomy" id="79327"/>
    <lineage>
        <taxon>Eukaryota</taxon>
        <taxon>Metazoa</taxon>
        <taxon>Spiralia</taxon>
        <taxon>Lophotrochozoa</taxon>
        <taxon>Platyhelminthes</taxon>
        <taxon>Rhabditophora</taxon>
        <taxon>Seriata</taxon>
        <taxon>Tricladida</taxon>
        <taxon>Continenticola</taxon>
        <taxon>Geoplanoidea</taxon>
        <taxon>Dugesiidae</taxon>
        <taxon>Schmidtea</taxon>
    </lineage>
</organism>
<gene>
    <name evidence="15" type="primary">slc5a-1</name>
</gene>
<evidence type="ECO:0000256" key="13">
    <source>
        <dbReference type="RuleBase" id="RU362091"/>
    </source>
</evidence>
<protein>
    <submittedName>
        <fullName evidence="15">Slc5a-1</fullName>
    </submittedName>
</protein>
<dbReference type="GO" id="GO:0098660">
    <property type="term" value="P:inorganic ion transmembrane transport"/>
    <property type="evidence" value="ECO:0007669"/>
    <property type="project" value="UniProtKB-ARBA"/>
</dbReference>
<dbReference type="GO" id="GO:0006814">
    <property type="term" value="P:sodium ion transport"/>
    <property type="evidence" value="ECO:0007669"/>
    <property type="project" value="UniProtKB-KW"/>
</dbReference>
<evidence type="ECO:0000256" key="14">
    <source>
        <dbReference type="SAM" id="Phobius"/>
    </source>
</evidence>
<dbReference type="EMBL" id="KT163466">
    <property type="protein sequence ID" value="AKN21416.1"/>
    <property type="molecule type" value="mRNA"/>
</dbReference>
<sequence>MITFHWSDYFIFGLLLLIYAVIGLYFKFKYDYGFKRNKTVIKEYFLANRKMGLIPVTASILVSFMSAISILGTVSEVYVSGIEYAVIGFSYFIAFPLAAYVYLPTFYRLKIVSAHEYLELRFGRLIRICVSIVFIIQMIFYISVVLYAPALAFSQVSGLSLWISILSTGIVCTFYTALGGMRAVIWTDLMQFVIMLCGMLTVVIVGVIRVGGVSAVWEISKKNGRINLFNFNPDPFSRHSFWSLFFGGTGMCMSIYATNQAQVQRYLSCRTEKIAIGSLMINTPLTFGFLWLLIGAGLVTFSSLATCDPLTSGEINKGDQIFPYFVIRLLHQYSPLPGLFLSTIFAAGLSTISSGINSLSSVIMEDILSVCPRNDVDIANRVNRTALYAKIIALTLGAITITFAFLFSLASSTVLQIALSLFGMAGGPILSVFTMGLIIPCVNAKGAICGLIGSILVTFWIGIGAIVTGSGVSNRLPVNVSGCLNNTNNATVINVTNKGFSIYNLSYLYYTLVAIVVCTILSIFVSAITGFNSQKKISKNLFFVLVPKLSKYWPVQFPDQITDVVEIVPKETTNFIIASSEVQLTQHISIEDFNKNRI</sequence>
<dbReference type="PROSITE" id="PS50283">
    <property type="entry name" value="NA_SOLUT_SYMP_3"/>
    <property type="match status" value="1"/>
</dbReference>
<comment type="catalytic activity">
    <reaction evidence="12">
        <text>iodide(out) + 2 Na(+)(out) = iodide(in) + 2 Na(+)(in)</text>
        <dbReference type="Rhea" id="RHEA:71207"/>
        <dbReference type="ChEBI" id="CHEBI:16382"/>
        <dbReference type="ChEBI" id="CHEBI:29101"/>
    </reaction>
</comment>
<feature type="transmembrane region" description="Helical" evidence="14">
    <location>
        <begin position="52"/>
        <end position="72"/>
    </location>
</feature>
<feature type="transmembrane region" description="Helical" evidence="14">
    <location>
        <begin position="507"/>
        <end position="531"/>
    </location>
</feature>
<dbReference type="InterPro" id="IPR001734">
    <property type="entry name" value="Na/solute_symporter"/>
</dbReference>
<dbReference type="PANTHER" id="PTHR42985">
    <property type="entry name" value="SODIUM-COUPLED MONOCARBOXYLATE TRANSPORTER"/>
    <property type="match status" value="1"/>
</dbReference>
<keyword evidence="4" id="KW-1003">Cell membrane</keyword>
<evidence type="ECO:0000313" key="15">
    <source>
        <dbReference type="EMBL" id="AKN21416.1"/>
    </source>
</evidence>
<feature type="transmembrane region" description="Helical" evidence="14">
    <location>
        <begin position="239"/>
        <end position="258"/>
    </location>
</feature>
<dbReference type="PANTHER" id="PTHR42985:SF2">
    <property type="entry name" value="SODIUM-DEPENDENT MULTIVITAMIN TRANSPORTER"/>
    <property type="match status" value="1"/>
</dbReference>
<proteinExistence type="evidence at transcript level"/>
<evidence type="ECO:0000256" key="2">
    <source>
        <dbReference type="ARBA" id="ARBA00006434"/>
    </source>
</evidence>
<keyword evidence="11" id="KW-0739">Sodium transport</keyword>
<feature type="transmembrane region" description="Helical" evidence="14">
    <location>
        <begin position="192"/>
        <end position="219"/>
    </location>
</feature>
<dbReference type="InterPro" id="IPR038377">
    <property type="entry name" value="Na/Glc_symporter_sf"/>
</dbReference>
<dbReference type="InterPro" id="IPR018212">
    <property type="entry name" value="Na/solute_symporter_CS"/>
</dbReference>
<evidence type="ECO:0000256" key="3">
    <source>
        <dbReference type="ARBA" id="ARBA00022448"/>
    </source>
</evidence>
<feature type="transmembrane region" description="Helical" evidence="14">
    <location>
        <begin position="6"/>
        <end position="26"/>
    </location>
</feature>
<feature type="transmembrane region" description="Helical" evidence="14">
    <location>
        <begin position="84"/>
        <end position="103"/>
    </location>
</feature>
<keyword evidence="5 14" id="KW-0812">Transmembrane</keyword>
<dbReference type="PROSITE" id="PS00456">
    <property type="entry name" value="NA_SOLUT_SYMP_1"/>
    <property type="match status" value="1"/>
</dbReference>
<accession>A0A0H3YIU0</accession>
<feature type="transmembrane region" description="Helical" evidence="14">
    <location>
        <begin position="279"/>
        <end position="301"/>
    </location>
</feature>
<evidence type="ECO:0000256" key="10">
    <source>
        <dbReference type="ARBA" id="ARBA00023180"/>
    </source>
</evidence>
<evidence type="ECO:0000256" key="11">
    <source>
        <dbReference type="ARBA" id="ARBA00023201"/>
    </source>
</evidence>